<dbReference type="PROSITE" id="PS50195">
    <property type="entry name" value="PX"/>
    <property type="match status" value="1"/>
</dbReference>
<feature type="coiled-coil region" evidence="1">
    <location>
        <begin position="441"/>
        <end position="500"/>
    </location>
</feature>
<dbReference type="GO" id="GO:0035091">
    <property type="term" value="F:phosphatidylinositol binding"/>
    <property type="evidence" value="ECO:0007669"/>
    <property type="project" value="InterPro"/>
</dbReference>
<feature type="region of interest" description="Disordered" evidence="2">
    <location>
        <begin position="86"/>
        <end position="116"/>
    </location>
</feature>
<keyword evidence="1" id="KW-0175">Coiled coil</keyword>
<dbReference type="PANTHER" id="PTHR46856:SF1">
    <property type="entry name" value="PX DOMAIN-CONTAINING PROTEIN EREL1-RELATED"/>
    <property type="match status" value="1"/>
</dbReference>
<evidence type="ECO:0000313" key="5">
    <source>
        <dbReference type="Proteomes" id="UP001153076"/>
    </source>
</evidence>
<dbReference type="GO" id="GO:0016020">
    <property type="term" value="C:membrane"/>
    <property type="evidence" value="ECO:0007669"/>
    <property type="project" value="UniProtKB-ARBA"/>
</dbReference>
<dbReference type="GO" id="GO:0005768">
    <property type="term" value="C:endosome"/>
    <property type="evidence" value="ECO:0007669"/>
    <property type="project" value="UniProtKB-ARBA"/>
</dbReference>
<dbReference type="Pfam" id="PF00787">
    <property type="entry name" value="PX"/>
    <property type="match status" value="1"/>
</dbReference>
<dbReference type="AlphaFoldDB" id="A0A9Q1GUL5"/>
<feature type="domain" description="PX" evidence="3">
    <location>
        <begin position="1"/>
        <end position="102"/>
    </location>
</feature>
<reference evidence="4" key="1">
    <citation type="submission" date="2022-04" db="EMBL/GenBank/DDBJ databases">
        <title>Carnegiea gigantea Genome sequencing and assembly v2.</title>
        <authorList>
            <person name="Copetti D."/>
            <person name="Sanderson M.J."/>
            <person name="Burquez A."/>
            <person name="Wojciechowski M.F."/>
        </authorList>
    </citation>
    <scope>NUCLEOTIDE SEQUENCE</scope>
    <source>
        <strain evidence="4">SGP5-SGP5p</strain>
        <tissue evidence="4">Aerial part</tissue>
    </source>
</reference>
<dbReference type="Proteomes" id="UP001153076">
    <property type="component" value="Unassembled WGS sequence"/>
</dbReference>
<keyword evidence="5" id="KW-1185">Reference proteome</keyword>
<evidence type="ECO:0000256" key="2">
    <source>
        <dbReference type="SAM" id="MobiDB-lite"/>
    </source>
</evidence>
<evidence type="ECO:0000259" key="3">
    <source>
        <dbReference type="PROSITE" id="PS50195"/>
    </source>
</evidence>
<gene>
    <name evidence="4" type="ORF">Cgig2_028750</name>
</gene>
<name>A0A9Q1GUL5_9CARY</name>
<dbReference type="SUPFAM" id="SSF64268">
    <property type="entry name" value="PX domain"/>
    <property type="match status" value="1"/>
</dbReference>
<accession>A0A9Q1GUL5</accession>
<feature type="compositionally biased region" description="Polar residues" evidence="2">
    <location>
        <begin position="86"/>
        <end position="107"/>
    </location>
</feature>
<proteinExistence type="predicted"/>
<dbReference type="OrthoDB" id="76516at2759"/>
<dbReference type="GO" id="GO:0015031">
    <property type="term" value="P:protein transport"/>
    <property type="evidence" value="ECO:0007669"/>
    <property type="project" value="InterPro"/>
</dbReference>
<dbReference type="InterPro" id="IPR036871">
    <property type="entry name" value="PX_dom_sf"/>
</dbReference>
<dbReference type="PANTHER" id="PTHR46856">
    <property type="entry name" value="PX DOMAIN-CONTAINING PROTEIN EREL1-RELATED"/>
    <property type="match status" value="1"/>
</dbReference>
<protein>
    <recommendedName>
        <fullName evidence="3">PX domain-containing protein</fullName>
    </recommendedName>
</protein>
<evidence type="ECO:0000256" key="1">
    <source>
        <dbReference type="SAM" id="Coils"/>
    </source>
</evidence>
<sequence length="688" mass="77629">MGIQSPEGVISTRGVLRRFNDFLKLFSDLKKAFPRKILPFAPPKGLMRMKSRELLEEVVTRRSSLEEWMSKLLSDIDISRTLREATQQPSEANLSATSDISSHQIHPSPSFSGLGGSSSIASDYGCDTAYETSELGSPCFGRDDSSELGLQELTPYEDLANLVSMSSIDEGLLMGKNILDQIEGFRKHKMHARHIMDNGNVSKLVPSAVRRAGSLFEGELEEVVNNAQKCSIESIGGDAITYKGSEMLNSCTSVLLHEASFDLQNRAEGSKTMMSPGGPELQFHSVGQITLPRDQQPKLARILMIMHRRLVTAKTDMEELIMRLNQETAVKEYLMTKVKDLEVELEATKEKGKENFQQALSLEKERITKMQWDMAEFRWKSLEMELKLKSQEVCFMFIVPGRLPVIVLFSLVIDHSAIFMRLCQDDNLPAETTGSSTFSGNDELLRELEATKGQLSSLLEQHAELEMKSKSDVKVLVKEVKSLRRSQHELKQKLDKSLQEKSELEVGFMPSSYPVLYFQSDGTFLFSFTGVMTSALYFQQLLEHEIKQKEQAVVARRKLLHDCQTLHSRLRDCNVKFVDSNFAADSSSTLDVLDVLSESDKQIGLLITEISHLTPEVDTLSNNNDMKTVDHELRRVLGDIFIDNARLRKWMNLFIQSDLQLGSSTDENSRSSIEECIKTAIRSIEIDR</sequence>
<dbReference type="InterPro" id="IPR044588">
    <property type="entry name" value="EREX-like"/>
</dbReference>
<comment type="caution">
    <text evidence="4">The sequence shown here is derived from an EMBL/GenBank/DDBJ whole genome shotgun (WGS) entry which is preliminary data.</text>
</comment>
<evidence type="ECO:0000313" key="4">
    <source>
        <dbReference type="EMBL" id="KAJ8427226.1"/>
    </source>
</evidence>
<organism evidence="4 5">
    <name type="scientific">Carnegiea gigantea</name>
    <dbReference type="NCBI Taxonomy" id="171969"/>
    <lineage>
        <taxon>Eukaryota</taxon>
        <taxon>Viridiplantae</taxon>
        <taxon>Streptophyta</taxon>
        <taxon>Embryophyta</taxon>
        <taxon>Tracheophyta</taxon>
        <taxon>Spermatophyta</taxon>
        <taxon>Magnoliopsida</taxon>
        <taxon>eudicotyledons</taxon>
        <taxon>Gunneridae</taxon>
        <taxon>Pentapetalae</taxon>
        <taxon>Caryophyllales</taxon>
        <taxon>Cactineae</taxon>
        <taxon>Cactaceae</taxon>
        <taxon>Cactoideae</taxon>
        <taxon>Echinocereeae</taxon>
        <taxon>Carnegiea</taxon>
    </lineage>
</organism>
<dbReference type="InterPro" id="IPR001683">
    <property type="entry name" value="PX_dom"/>
</dbReference>
<dbReference type="Gene3D" id="3.30.1520.10">
    <property type="entry name" value="Phox-like domain"/>
    <property type="match status" value="1"/>
</dbReference>
<dbReference type="EMBL" id="JAKOGI010001170">
    <property type="protein sequence ID" value="KAJ8427226.1"/>
    <property type="molecule type" value="Genomic_DNA"/>
</dbReference>